<accession>A0ABP0V1A9</accession>
<dbReference type="EMBL" id="OZ019900">
    <property type="protein sequence ID" value="CAK9235229.1"/>
    <property type="molecule type" value="Genomic_DNA"/>
</dbReference>
<protein>
    <recommendedName>
        <fullName evidence="1">Tubulin epsilon and delta complex protein 1 domain-containing protein</fullName>
    </recommendedName>
</protein>
<evidence type="ECO:0000313" key="3">
    <source>
        <dbReference type="Proteomes" id="UP001497512"/>
    </source>
</evidence>
<dbReference type="InterPro" id="IPR027996">
    <property type="entry name" value="TEDC1_dom"/>
</dbReference>
<evidence type="ECO:0000313" key="2">
    <source>
        <dbReference type="EMBL" id="CAK9235229.1"/>
    </source>
</evidence>
<evidence type="ECO:0000259" key="1">
    <source>
        <dbReference type="Pfam" id="PF14970"/>
    </source>
</evidence>
<dbReference type="PANTHER" id="PTHR35076">
    <property type="entry name" value="TUBULIN EPSILON AND DELTA COMPLEX PROTEIN 1"/>
    <property type="match status" value="1"/>
</dbReference>
<keyword evidence="3" id="KW-1185">Reference proteome</keyword>
<reference evidence="2" key="1">
    <citation type="submission" date="2024-02" db="EMBL/GenBank/DDBJ databases">
        <authorList>
            <consortium name="ELIXIR-Norway"/>
            <consortium name="Elixir Norway"/>
        </authorList>
    </citation>
    <scope>NUCLEOTIDE SEQUENCE</scope>
</reference>
<sequence length="617" mass="69039">MSIAGIEGKSPMCSSEVMASMEVKEQPKRRQSVKESIQYVCSLITDLGISGLSAEVMRLAKFNKLSSCNCLLRTLHDLVALHLSCSFCLPPHAHVVKNTTPEQSTKLSAGFHEFSKECRSLEENFLPGAKLKSLRTALGSMSLKQTSNGEAAADSDLVHLQAGDSKELNGRSSTIAPNLLIRNRLRKKSSAVAVFRKEAGLDLGMIHICHQQVDHDMKQQERQWQKELTAALDSVCREYGEEGMLGFVKFYLALWGYPAHSPFFSLDEINNNSSASRHLLLALGWLISHCNVIQHGLEHRIQPFLVVKASAPLPNEYPPDTTTSSEALEKGKEAENVIQAHMQRVIARSNKVTQPSKRTEVRAEQLLMLYGQVQTRIKALSALHLCKANRIHEFQQAQQALLAGGGQKPFSQYEVNLLEHKDIQEKHLHALEASKYIADEREQCKKHEKLFWQWMESVAHEALADERHLKGTTMPTNWVGVSETELLAVIDFMQHELVNCGHVAEELSEDNKQISQDNTGTGYQHPKVLYPVEIFTTLSKASSDESAQIASSNPLQKLSPRMQQIPPSQIEDKISRLTEVAMKLSHVLAHTRAQNRALILEVLKPIMEDQTYVFVGL</sequence>
<gene>
    <name evidence="2" type="ORF">CSSPTR1EN2_LOCUS22612</name>
</gene>
<feature type="domain" description="Tubulin epsilon and delta complex protein 1" evidence="1">
    <location>
        <begin position="270"/>
        <end position="458"/>
    </location>
</feature>
<dbReference type="Proteomes" id="UP001497512">
    <property type="component" value="Chromosome 8"/>
</dbReference>
<proteinExistence type="predicted"/>
<dbReference type="PANTHER" id="PTHR35076:SF1">
    <property type="entry name" value="TUBULIN EPSILON AND DELTA COMPLEX PROTEIN 1"/>
    <property type="match status" value="1"/>
</dbReference>
<organism evidence="2 3">
    <name type="scientific">Sphagnum troendelagicum</name>
    <dbReference type="NCBI Taxonomy" id="128251"/>
    <lineage>
        <taxon>Eukaryota</taxon>
        <taxon>Viridiplantae</taxon>
        <taxon>Streptophyta</taxon>
        <taxon>Embryophyta</taxon>
        <taxon>Bryophyta</taxon>
        <taxon>Sphagnophytina</taxon>
        <taxon>Sphagnopsida</taxon>
        <taxon>Sphagnales</taxon>
        <taxon>Sphagnaceae</taxon>
        <taxon>Sphagnum</taxon>
    </lineage>
</organism>
<name>A0ABP0V1A9_9BRYO</name>
<dbReference type="Pfam" id="PF14970">
    <property type="entry name" value="TEDC1"/>
    <property type="match status" value="1"/>
</dbReference>
<dbReference type="InterPro" id="IPR043535">
    <property type="entry name" value="TEDC1"/>
</dbReference>